<dbReference type="InterPro" id="IPR005362">
    <property type="entry name" value="UPF0164"/>
</dbReference>
<proteinExistence type="inferred from homology"/>
<dbReference type="Proteomes" id="UP000320913">
    <property type="component" value="Unassembled WGS sequence"/>
</dbReference>
<organism evidence="5 6">
    <name type="scientific">Eiseniibacteriota bacterium</name>
    <dbReference type="NCBI Taxonomy" id="2212470"/>
    <lineage>
        <taxon>Bacteria</taxon>
        <taxon>Candidatus Eiseniibacteriota</taxon>
    </lineage>
</organism>
<dbReference type="EMBL" id="VBOV01000205">
    <property type="protein sequence ID" value="TMQ56527.1"/>
    <property type="molecule type" value="Genomic_DNA"/>
</dbReference>
<dbReference type="Pfam" id="PF03687">
    <property type="entry name" value="UPF0164"/>
    <property type="match status" value="1"/>
</dbReference>
<dbReference type="Gene3D" id="2.40.160.60">
    <property type="entry name" value="Outer membrane protein transport protein (OMPP1/FadL/TodX)"/>
    <property type="match status" value="1"/>
</dbReference>
<dbReference type="PROSITE" id="PS50005">
    <property type="entry name" value="TPR"/>
    <property type="match status" value="1"/>
</dbReference>
<evidence type="ECO:0000256" key="4">
    <source>
        <dbReference type="SAM" id="SignalP"/>
    </source>
</evidence>
<dbReference type="SUPFAM" id="SSF56935">
    <property type="entry name" value="Porins"/>
    <property type="match status" value="1"/>
</dbReference>
<gene>
    <name evidence="5" type="ORF">E6K75_08420</name>
</gene>
<dbReference type="InterPro" id="IPR019734">
    <property type="entry name" value="TPR_rpt"/>
</dbReference>
<keyword evidence="2" id="KW-0802">TPR repeat</keyword>
<comment type="caution">
    <text evidence="5">The sequence shown here is derived from an EMBL/GenBank/DDBJ whole genome shotgun (WGS) entry which is preliminary data.</text>
</comment>
<feature type="non-terminal residue" evidence="5">
    <location>
        <position position="567"/>
    </location>
</feature>
<feature type="signal peptide" evidence="4">
    <location>
        <begin position="1"/>
        <end position="35"/>
    </location>
</feature>
<feature type="region of interest" description="Disordered" evidence="3">
    <location>
        <begin position="431"/>
        <end position="470"/>
    </location>
</feature>
<dbReference type="SUPFAM" id="SSF48452">
    <property type="entry name" value="TPR-like"/>
    <property type="match status" value="1"/>
</dbReference>
<sequence length="567" mass="60681">MRRPARGLSALPAALAISGALAALSMALFAPSAFAAEDAGTRSIFASGAGNRALGMGGAFAGVADDASAMIWNPGGLAQLQRLEVQATHAAYDLGSREEYVAAVMPDWRWGTAGLSVRYFGIDGIESRDDGNALGGANLSDTEMEIGLGYGRPLSRSLSLGGTVKLQRQSLAGFSGSGLGADIGVLGRVPSGPRAHAGWMERLSWGLSVRNVIQPRIRLDRESVADPSAVRAGAAYEAPSLFGRPAMVAVDLEKSPGMAIKAHAGFEFKVHPLLQIRGGFNAGRMTAGMGVAWRDFMVDYAFLNGQTTDIHRVGISRVLGRTSSQKREAAARAREAELQATLDDAFQKRQSGQLDDLLARVKTAQADQDHDRALGVLATIAILYPNQAEARSLEAISLRAKQAEAESLRRRAAADSAAAVASGQALERKRIAAATPVPKPVTPKSTETAPKSPAQGTGPKVAERPPLTPEQVRMVEDLYRSGLTAMSERRPDDALRYWEMAQSIAPSYKKLAEYLKREYLIRGMDSFASGKVDQALVFWEKALEVDPQDPRASSYILRARTQQARTR</sequence>
<evidence type="ECO:0000313" key="5">
    <source>
        <dbReference type="EMBL" id="TMQ56527.1"/>
    </source>
</evidence>
<protein>
    <submittedName>
        <fullName evidence="5">UPF0164 family protein</fullName>
    </submittedName>
</protein>
<comment type="similarity">
    <text evidence="1">Belongs to the UPF0164 family.</text>
</comment>
<evidence type="ECO:0000256" key="3">
    <source>
        <dbReference type="SAM" id="MobiDB-lite"/>
    </source>
</evidence>
<evidence type="ECO:0000256" key="2">
    <source>
        <dbReference type="PROSITE-ProRule" id="PRU00339"/>
    </source>
</evidence>
<dbReference type="InterPro" id="IPR011990">
    <property type="entry name" value="TPR-like_helical_dom_sf"/>
</dbReference>
<dbReference type="SMART" id="SM00028">
    <property type="entry name" value="TPR"/>
    <property type="match status" value="2"/>
</dbReference>
<reference evidence="5 6" key="1">
    <citation type="journal article" date="2019" name="Nat. Microbiol.">
        <title>Mediterranean grassland soil C-N compound turnover is dependent on rainfall and depth, and is mediated by genomically divergent microorganisms.</title>
        <authorList>
            <person name="Diamond S."/>
            <person name="Andeer P.F."/>
            <person name="Li Z."/>
            <person name="Crits-Christoph A."/>
            <person name="Burstein D."/>
            <person name="Anantharaman K."/>
            <person name="Lane K.R."/>
            <person name="Thomas B.C."/>
            <person name="Pan C."/>
            <person name="Northen T.R."/>
            <person name="Banfield J.F."/>
        </authorList>
    </citation>
    <scope>NUCLEOTIDE SEQUENCE [LARGE SCALE GENOMIC DNA]</scope>
    <source>
        <strain evidence="5">WS_5</strain>
    </source>
</reference>
<dbReference type="AlphaFoldDB" id="A0A538SYP7"/>
<name>A0A538SYP7_UNCEI</name>
<evidence type="ECO:0000313" key="6">
    <source>
        <dbReference type="Proteomes" id="UP000320913"/>
    </source>
</evidence>
<feature type="chain" id="PRO_5022203308" evidence="4">
    <location>
        <begin position="36"/>
        <end position="567"/>
    </location>
</feature>
<keyword evidence="4" id="KW-0732">Signal</keyword>
<accession>A0A538SYP7</accession>
<feature type="repeat" description="TPR" evidence="2">
    <location>
        <begin position="516"/>
        <end position="549"/>
    </location>
</feature>
<evidence type="ECO:0000256" key="1">
    <source>
        <dbReference type="ARBA" id="ARBA00005846"/>
    </source>
</evidence>
<dbReference type="NCBIfam" id="NF033709">
    <property type="entry name" value="PorV_fam"/>
    <property type="match status" value="1"/>
</dbReference>
<dbReference type="Gene3D" id="1.25.40.10">
    <property type="entry name" value="Tetratricopeptide repeat domain"/>
    <property type="match status" value="1"/>
</dbReference>